<accession>A0A5J5C8Q2</accession>
<evidence type="ECO:0000313" key="2">
    <source>
        <dbReference type="Proteomes" id="UP000327493"/>
    </source>
</evidence>
<reference evidence="1 2" key="1">
    <citation type="submission" date="2019-08" db="EMBL/GenBank/DDBJ databases">
        <title>A chromosome-level genome assembly, high-density linkage maps, and genome scans reveal the genomic architecture of hybrid incompatibilities underlying speciation via character displacement in darters (Percidae: Etheostominae).</title>
        <authorList>
            <person name="Moran R.L."/>
            <person name="Catchen J.M."/>
            <person name="Fuller R.C."/>
        </authorList>
    </citation>
    <scope>NUCLEOTIDE SEQUENCE [LARGE SCALE GENOMIC DNA]</scope>
    <source>
        <strain evidence="1">EspeVRDwgs_2016</strain>
        <tissue evidence="1">Muscle</tissue>
    </source>
</reference>
<proteinExistence type="predicted"/>
<comment type="caution">
    <text evidence="1">The sequence shown here is derived from an EMBL/GenBank/DDBJ whole genome shotgun (WGS) entry which is preliminary data.</text>
</comment>
<name>A0A5J5C8Q2_9PERO</name>
<protein>
    <submittedName>
        <fullName evidence="1">Uncharacterized protein</fullName>
    </submittedName>
</protein>
<evidence type="ECO:0000313" key="1">
    <source>
        <dbReference type="EMBL" id="KAA8578097.1"/>
    </source>
</evidence>
<dbReference type="EMBL" id="VOFY01001133">
    <property type="protein sequence ID" value="KAA8578097.1"/>
    <property type="molecule type" value="Genomic_DNA"/>
</dbReference>
<sequence length="69" mass="7908">MSCWLMWIKDTKSQNALGWLLRAHSHTLYPYPIHTDSEAFNSSGFYCHFQSHHKSLALGPLVLFTKGSL</sequence>
<dbReference type="AlphaFoldDB" id="A0A5J5C8Q2"/>
<organism evidence="1 2">
    <name type="scientific">Etheostoma spectabile</name>
    <name type="common">orangethroat darter</name>
    <dbReference type="NCBI Taxonomy" id="54343"/>
    <lineage>
        <taxon>Eukaryota</taxon>
        <taxon>Metazoa</taxon>
        <taxon>Chordata</taxon>
        <taxon>Craniata</taxon>
        <taxon>Vertebrata</taxon>
        <taxon>Euteleostomi</taxon>
        <taxon>Actinopterygii</taxon>
        <taxon>Neopterygii</taxon>
        <taxon>Teleostei</taxon>
        <taxon>Neoteleostei</taxon>
        <taxon>Acanthomorphata</taxon>
        <taxon>Eupercaria</taxon>
        <taxon>Perciformes</taxon>
        <taxon>Percoidei</taxon>
        <taxon>Percidae</taxon>
        <taxon>Etheostomatinae</taxon>
        <taxon>Etheostoma</taxon>
    </lineage>
</organism>
<gene>
    <name evidence="1" type="ORF">FQN60_005252</name>
</gene>
<dbReference type="Proteomes" id="UP000327493">
    <property type="component" value="Unassembled WGS sequence"/>
</dbReference>
<keyword evidence="2" id="KW-1185">Reference proteome</keyword>